<dbReference type="InterPro" id="IPR043504">
    <property type="entry name" value="Peptidase_S1_PA_chymotrypsin"/>
</dbReference>
<feature type="compositionally biased region" description="Low complexity" evidence="2">
    <location>
        <begin position="272"/>
        <end position="298"/>
    </location>
</feature>
<dbReference type="PRINTS" id="PR00722">
    <property type="entry name" value="CHYMOTRYPSIN"/>
</dbReference>
<feature type="compositionally biased region" description="Polar residues" evidence="2">
    <location>
        <begin position="384"/>
        <end position="400"/>
    </location>
</feature>
<feature type="compositionally biased region" description="Low complexity" evidence="2">
    <location>
        <begin position="212"/>
        <end position="224"/>
    </location>
</feature>
<dbReference type="GO" id="GO:0006508">
    <property type="term" value="P:proteolysis"/>
    <property type="evidence" value="ECO:0007669"/>
    <property type="project" value="InterPro"/>
</dbReference>
<reference evidence="5 6" key="2">
    <citation type="submission" date="2019-01" db="EMBL/GenBank/DDBJ databases">
        <title>The decoding of complex shrimp genome reveals the adaptation for benthos swimmer, frequently molting mechanism and breeding impact on genome.</title>
        <authorList>
            <person name="Sun Y."/>
            <person name="Gao Y."/>
            <person name="Yu Y."/>
        </authorList>
    </citation>
    <scope>NUCLEOTIDE SEQUENCE [LARGE SCALE GENOMIC DNA]</scope>
    <source>
        <tissue evidence="5">Muscle</tissue>
    </source>
</reference>
<dbReference type="InterPro" id="IPR001254">
    <property type="entry name" value="Trypsin_dom"/>
</dbReference>
<keyword evidence="3" id="KW-0812">Transmembrane</keyword>
<feature type="domain" description="Peptidase S1" evidence="4">
    <location>
        <begin position="775"/>
        <end position="1153"/>
    </location>
</feature>
<dbReference type="SUPFAM" id="SSF50494">
    <property type="entry name" value="Trypsin-like serine proteases"/>
    <property type="match status" value="2"/>
</dbReference>
<evidence type="ECO:0000313" key="6">
    <source>
        <dbReference type="Proteomes" id="UP000283509"/>
    </source>
</evidence>
<dbReference type="Proteomes" id="UP000283509">
    <property type="component" value="Unassembled WGS sequence"/>
</dbReference>
<feature type="transmembrane region" description="Helical" evidence="3">
    <location>
        <begin position="34"/>
        <end position="53"/>
    </location>
</feature>
<feature type="region of interest" description="Disordered" evidence="2">
    <location>
        <begin position="524"/>
        <end position="737"/>
    </location>
</feature>
<dbReference type="PROSITE" id="PS50240">
    <property type="entry name" value="TRYPSIN_DOM"/>
    <property type="match status" value="1"/>
</dbReference>
<feature type="compositionally biased region" description="Polar residues" evidence="2">
    <location>
        <begin position="310"/>
        <end position="322"/>
    </location>
</feature>
<dbReference type="SMART" id="SM00020">
    <property type="entry name" value="Tryp_SPc"/>
    <property type="match status" value="1"/>
</dbReference>
<feature type="compositionally biased region" description="Acidic residues" evidence="2">
    <location>
        <begin position="584"/>
        <end position="614"/>
    </location>
</feature>
<evidence type="ECO:0000256" key="1">
    <source>
        <dbReference type="ARBA" id="ARBA00023157"/>
    </source>
</evidence>
<dbReference type="PROSITE" id="PS00134">
    <property type="entry name" value="TRYPSIN_HIS"/>
    <property type="match status" value="1"/>
</dbReference>
<evidence type="ECO:0000256" key="3">
    <source>
        <dbReference type="SAM" id="Phobius"/>
    </source>
</evidence>
<feature type="compositionally biased region" description="Low complexity" evidence="2">
    <location>
        <begin position="569"/>
        <end position="583"/>
    </location>
</feature>
<keyword evidence="3" id="KW-1133">Transmembrane helix</keyword>
<evidence type="ECO:0000259" key="4">
    <source>
        <dbReference type="PROSITE" id="PS50240"/>
    </source>
</evidence>
<reference evidence="5 6" key="1">
    <citation type="submission" date="2018-04" db="EMBL/GenBank/DDBJ databases">
        <authorList>
            <person name="Zhang X."/>
            <person name="Yuan J."/>
            <person name="Li F."/>
            <person name="Xiang J."/>
        </authorList>
    </citation>
    <scope>NUCLEOTIDE SEQUENCE [LARGE SCALE GENOMIC DNA]</scope>
    <source>
        <tissue evidence="5">Muscle</tissue>
    </source>
</reference>
<proteinExistence type="predicted"/>
<dbReference type="InterPro" id="IPR009003">
    <property type="entry name" value="Peptidase_S1_PA"/>
</dbReference>
<feature type="compositionally biased region" description="Low complexity" evidence="2">
    <location>
        <begin position="239"/>
        <end position="254"/>
    </location>
</feature>
<feature type="compositionally biased region" description="Polar residues" evidence="2">
    <location>
        <begin position="428"/>
        <end position="440"/>
    </location>
</feature>
<dbReference type="OrthoDB" id="93664at2759"/>
<dbReference type="InterPro" id="IPR001314">
    <property type="entry name" value="Peptidase_S1A"/>
</dbReference>
<evidence type="ECO:0000256" key="2">
    <source>
        <dbReference type="SAM" id="MobiDB-lite"/>
    </source>
</evidence>
<feature type="region of interest" description="Disordered" evidence="2">
    <location>
        <begin position="1060"/>
        <end position="1098"/>
    </location>
</feature>
<accession>A0A3R7N2G1</accession>
<feature type="compositionally biased region" description="Low complexity" evidence="2">
    <location>
        <begin position="153"/>
        <end position="192"/>
    </location>
</feature>
<dbReference type="InterPro" id="IPR018114">
    <property type="entry name" value="TRYPSIN_HIS"/>
</dbReference>
<dbReference type="Pfam" id="PF00089">
    <property type="entry name" value="Trypsin"/>
    <property type="match status" value="2"/>
</dbReference>
<feature type="region of interest" description="Disordered" evidence="2">
    <location>
        <begin position="118"/>
        <end position="475"/>
    </location>
</feature>
<keyword evidence="3" id="KW-0472">Membrane</keyword>
<dbReference type="FunFam" id="2.40.10.10:FF:000068">
    <property type="entry name" value="transmembrane protease serine 2"/>
    <property type="match status" value="1"/>
</dbReference>
<feature type="compositionally biased region" description="Pro residues" evidence="2">
    <location>
        <begin position="1072"/>
        <end position="1082"/>
    </location>
</feature>
<protein>
    <submittedName>
        <fullName evidence="5">Putative serine proteinase stubble isoform X1</fullName>
    </submittedName>
</protein>
<organism evidence="5 6">
    <name type="scientific">Penaeus vannamei</name>
    <name type="common">Whiteleg shrimp</name>
    <name type="synonym">Litopenaeus vannamei</name>
    <dbReference type="NCBI Taxonomy" id="6689"/>
    <lineage>
        <taxon>Eukaryota</taxon>
        <taxon>Metazoa</taxon>
        <taxon>Ecdysozoa</taxon>
        <taxon>Arthropoda</taxon>
        <taxon>Crustacea</taxon>
        <taxon>Multicrustacea</taxon>
        <taxon>Malacostraca</taxon>
        <taxon>Eumalacostraca</taxon>
        <taxon>Eucarida</taxon>
        <taxon>Decapoda</taxon>
        <taxon>Dendrobranchiata</taxon>
        <taxon>Penaeoidea</taxon>
        <taxon>Penaeidae</taxon>
        <taxon>Penaeus</taxon>
    </lineage>
</organism>
<gene>
    <name evidence="5" type="ORF">C7M84_005989</name>
</gene>
<feature type="compositionally biased region" description="Low complexity" evidence="2">
    <location>
        <begin position="615"/>
        <end position="625"/>
    </location>
</feature>
<feature type="compositionally biased region" description="Polar residues" evidence="2">
    <location>
        <begin position="139"/>
        <end position="152"/>
    </location>
</feature>
<dbReference type="EMBL" id="QCYY01001773">
    <property type="protein sequence ID" value="ROT75447.1"/>
    <property type="molecule type" value="Genomic_DNA"/>
</dbReference>
<dbReference type="CDD" id="cd00190">
    <property type="entry name" value="Tryp_SPc"/>
    <property type="match status" value="1"/>
</dbReference>
<dbReference type="PANTHER" id="PTHR24252:SF7">
    <property type="entry name" value="HYALIN"/>
    <property type="match status" value="1"/>
</dbReference>
<dbReference type="Gene3D" id="2.40.10.10">
    <property type="entry name" value="Trypsin-like serine proteases"/>
    <property type="match status" value="3"/>
</dbReference>
<keyword evidence="6" id="KW-1185">Reference proteome</keyword>
<dbReference type="AlphaFoldDB" id="A0A3R7N2G1"/>
<name>A0A3R7N2G1_PENVA</name>
<feature type="compositionally biased region" description="Low complexity" evidence="2">
    <location>
        <begin position="326"/>
        <end position="341"/>
    </location>
</feature>
<dbReference type="GO" id="GO:0004252">
    <property type="term" value="F:serine-type endopeptidase activity"/>
    <property type="evidence" value="ECO:0007669"/>
    <property type="project" value="InterPro"/>
</dbReference>
<sequence length="1154" mass="119849">ASQSSADPAQVTLRFQRPSTKQDSAMTRLKWSSLWAGCLLAVVGLTAAHPFLYMRGTRHGYGRNIRPLPCVSKGGETGVCMFAWDCMKANGTHLGTCIDRFYFGSCCKMAHARPPPGLNEIPSGGGSGGTKPMGVDASGQPSAENDGSSESQESPGDSDAASGSASTSGTGSTSGEAEGPALAAGTGSTAGAEGVGPTGGVETPASTGEVDGSTSTGTGAGSTEESGDASVSGAEGPASTTGTGEDGSTSGVESPASTTGFQDGENAGEVDTPSSTTGTGAGPASGSESSTSTAGEGADSTSGPEAPASASGTEDSGSTSGVDSPASTDAEGTGSTGSSDGQGFDATPTTEVSVAVDPAPSQPDLPAGTQDSVDEDTTVAPGSGASSPDVTESQATSPSMGTAAPVSPPATESPTASEATIVIETEKPQTMTTTMLQAGSDTERPPTTEEAGAATVSITVSGDAEDGGEGTQKPTEVPALAAATLPPITSEEPVIIPVTTFAEVSTTKPEEPVSQPFFPVFPAAASEKPEEVTTLVPPPESGTEKPDEQVTLVFPSGPVATGKPSTLAPTTVDTTEPDTTTSSSEEEEEMSEPTTPEPEEGDDSSEMPEIDVEATSEATAPETTSKPAAETTVMPATAEATEKPEEPAVATMKPEEPAVATERPEEPVVTTMNPEEPAMATEKPEEPAMATEKPEEPSVATEKPEEPAVMTEKPEEPVVSTEKPEEPVETTVASGEGSVTTLAPTVTAEQELLERLNNSKAKDICGKPVYPTRRIVGGSEATFGEWPWQVSLRQWRQVTFLHKCGAALVNENWAITAAHCVENVQPEQLLLRLGEFDLERSDEPYAFAERKVQIIATHPQFDARTFEYDLALLRFYEPVNYQPNIIPICIPEDDYDFIGDTGFVTGWGRLYEDGPLPSVMQKVPVPVITNEECEAMYRVAGYVEHIPHIFICAGYEAGASSGNFLLPQEGSHWKRCLDRLGHSRVCSAFFSLQDGPLHARMQEVEVPVISNDECARMFLRSGGIVALPRIMMCAGYAEGQKDACEVLEKALHPLLPICTGRPPAPTSHSPPSDEPPAPPPNQTTPYHHPFPSDIPQAALLPQGDSGGPLVIQRDGVWNLAGVISWGIGCALPNQPGVYTRISEFREWIQKIVVF</sequence>
<comment type="caution">
    <text evidence="5">The sequence shown here is derived from an EMBL/GenBank/DDBJ whole genome shotgun (WGS) entry which is preliminary data.</text>
</comment>
<feature type="compositionally biased region" description="Basic and acidic residues" evidence="2">
    <location>
        <begin position="682"/>
        <end position="726"/>
    </location>
</feature>
<keyword evidence="1" id="KW-1015">Disulfide bond</keyword>
<feature type="non-terminal residue" evidence="5">
    <location>
        <position position="1"/>
    </location>
</feature>
<dbReference type="PANTHER" id="PTHR24252">
    <property type="entry name" value="ACROSIN-RELATED"/>
    <property type="match status" value="1"/>
</dbReference>
<evidence type="ECO:0000313" key="5">
    <source>
        <dbReference type="EMBL" id="ROT75447.1"/>
    </source>
</evidence>